<evidence type="ECO:0000256" key="6">
    <source>
        <dbReference type="ARBA" id="ARBA00022692"/>
    </source>
</evidence>
<feature type="transmembrane region" description="Helical" evidence="10">
    <location>
        <begin position="6"/>
        <end position="35"/>
    </location>
</feature>
<dbReference type="PROSITE" id="PS50928">
    <property type="entry name" value="ABC_TM1"/>
    <property type="match status" value="1"/>
</dbReference>
<dbReference type="PANTHER" id="PTHR30133">
    <property type="entry name" value="CATIONIC AMINO ACID TRANSPORTER, MEMBRANE COMPONENT"/>
    <property type="match status" value="1"/>
</dbReference>
<evidence type="ECO:0000256" key="9">
    <source>
        <dbReference type="ARBA" id="ARBA00023136"/>
    </source>
</evidence>
<organism evidence="12 13">
    <name type="scientific">Pseudomonas fragi</name>
    <dbReference type="NCBI Taxonomy" id="296"/>
    <lineage>
        <taxon>Bacteria</taxon>
        <taxon>Pseudomonadati</taxon>
        <taxon>Pseudomonadota</taxon>
        <taxon>Gammaproteobacteria</taxon>
        <taxon>Pseudomonadales</taxon>
        <taxon>Pseudomonadaceae</taxon>
        <taxon>Pseudomonas</taxon>
    </lineage>
</organism>
<feature type="domain" description="ABC transmembrane type-1" evidence="11">
    <location>
        <begin position="15"/>
        <end position="214"/>
    </location>
</feature>
<evidence type="ECO:0000256" key="3">
    <source>
        <dbReference type="ARBA" id="ARBA00022448"/>
    </source>
</evidence>
<gene>
    <name evidence="12" type="ORF">CJF43_15820</name>
</gene>
<keyword evidence="8 10" id="KW-1133">Transmembrane helix</keyword>
<keyword evidence="5" id="KW-0997">Cell inner membrane</keyword>
<feature type="transmembrane region" description="Helical" evidence="10">
    <location>
        <begin position="193"/>
        <end position="214"/>
    </location>
</feature>
<dbReference type="InterPro" id="IPR035906">
    <property type="entry name" value="MetI-like_sf"/>
</dbReference>
<comment type="subcellular location">
    <subcellularLocation>
        <location evidence="1">Cell inner membrane</location>
        <topology evidence="1">Multi-pass membrane protein</topology>
    </subcellularLocation>
    <subcellularLocation>
        <location evidence="10">Cell membrane</location>
        <topology evidence="10">Multi-pass membrane protein</topology>
    </subcellularLocation>
</comment>
<dbReference type="NCBIfam" id="TIGR01726">
    <property type="entry name" value="HEQRo_perm_3TM"/>
    <property type="match status" value="1"/>
</dbReference>
<protein>
    <submittedName>
        <fullName evidence="12">Amino acid ABC transporter permease</fullName>
    </submittedName>
</protein>
<comment type="similarity">
    <text evidence="2">Belongs to the binding-protein-dependent transport system permease family. HisMQ subfamily.</text>
</comment>
<feature type="transmembrane region" description="Helical" evidence="10">
    <location>
        <begin position="56"/>
        <end position="74"/>
    </location>
</feature>
<keyword evidence="3 10" id="KW-0813">Transport</keyword>
<evidence type="ECO:0000256" key="4">
    <source>
        <dbReference type="ARBA" id="ARBA00022475"/>
    </source>
</evidence>
<feature type="transmembrane region" description="Helical" evidence="10">
    <location>
        <begin position="151"/>
        <end position="173"/>
    </location>
</feature>
<evidence type="ECO:0000259" key="11">
    <source>
        <dbReference type="PROSITE" id="PS50928"/>
    </source>
</evidence>
<evidence type="ECO:0000313" key="13">
    <source>
        <dbReference type="Proteomes" id="UP000216113"/>
    </source>
</evidence>
<dbReference type="GO" id="GO:0006865">
    <property type="term" value="P:amino acid transport"/>
    <property type="evidence" value="ECO:0007669"/>
    <property type="project" value="UniProtKB-KW"/>
</dbReference>
<dbReference type="GO" id="GO:0022857">
    <property type="term" value="F:transmembrane transporter activity"/>
    <property type="evidence" value="ECO:0007669"/>
    <property type="project" value="InterPro"/>
</dbReference>
<evidence type="ECO:0000256" key="1">
    <source>
        <dbReference type="ARBA" id="ARBA00004429"/>
    </source>
</evidence>
<keyword evidence="7" id="KW-0029">Amino-acid transport</keyword>
<evidence type="ECO:0000256" key="8">
    <source>
        <dbReference type="ARBA" id="ARBA00022989"/>
    </source>
</evidence>
<dbReference type="GO" id="GO:0043190">
    <property type="term" value="C:ATP-binding cassette (ABC) transporter complex"/>
    <property type="evidence" value="ECO:0007669"/>
    <property type="project" value="InterPro"/>
</dbReference>
<evidence type="ECO:0000256" key="2">
    <source>
        <dbReference type="ARBA" id="ARBA00010072"/>
    </source>
</evidence>
<evidence type="ECO:0000256" key="7">
    <source>
        <dbReference type="ARBA" id="ARBA00022970"/>
    </source>
</evidence>
<dbReference type="PANTHER" id="PTHR30133:SF1">
    <property type="entry name" value="HISTIDINE TRANSPORT SYSTEM PERMEASE PROTEIN HISQ"/>
    <property type="match status" value="1"/>
</dbReference>
<dbReference type="Proteomes" id="UP000216113">
    <property type="component" value="Unassembled WGS sequence"/>
</dbReference>
<dbReference type="Pfam" id="PF00528">
    <property type="entry name" value="BPD_transp_1"/>
    <property type="match status" value="1"/>
</dbReference>
<keyword evidence="6 10" id="KW-0812">Transmembrane</keyword>
<dbReference type="AlphaFoldDB" id="A0A266LTR8"/>
<dbReference type="EMBL" id="NQKL01000012">
    <property type="protein sequence ID" value="OZY40802.1"/>
    <property type="molecule type" value="Genomic_DNA"/>
</dbReference>
<reference evidence="12 13" key="1">
    <citation type="submission" date="2017-08" db="EMBL/GenBank/DDBJ databases">
        <title>Genomic and metabolic characterisation of spoilage-associated Pseudomonas species.</title>
        <authorList>
            <person name="Stanborough T."/>
            <person name="Fegan N."/>
            <person name="Powell S.M."/>
            <person name="Singh T."/>
            <person name="Tamplin M.L."/>
            <person name="Chandry P.S."/>
        </authorList>
    </citation>
    <scope>NUCLEOTIDE SEQUENCE [LARGE SCALE GENOMIC DNA]</scope>
    <source>
        <strain evidence="12 13">F1820</strain>
    </source>
</reference>
<dbReference type="InterPro" id="IPR000515">
    <property type="entry name" value="MetI-like"/>
</dbReference>
<sequence length="230" mass="25096">MSSLQVYAPLLALGTWMTLKLALLSLLLSLMLGLLGAGAKLSTSRAARWLAQLYTTLIRGVPDLVLMLLIFYGLQTWLGQLADRLGWDYVEIDAFGAGVMTLGFIYGAYFAETFRGAIMAVPSGQLEAARAYGLSPAQYFWRVLFPQMMRFALPGLGNNWLVLLKATSLVSIIGLAELVKAASDAGKSSYQLFFFLVLAAFIYLLIACVSSVLLQGLERRFAAGFERGGR</sequence>
<proteinExistence type="inferred from homology"/>
<feature type="transmembrane region" description="Helical" evidence="10">
    <location>
        <begin position="94"/>
        <end position="111"/>
    </location>
</feature>
<keyword evidence="4" id="KW-1003">Cell membrane</keyword>
<evidence type="ECO:0000256" key="10">
    <source>
        <dbReference type="RuleBase" id="RU363032"/>
    </source>
</evidence>
<dbReference type="InterPro" id="IPR051613">
    <property type="entry name" value="ABC_transp_permease_HisMQ"/>
</dbReference>
<keyword evidence="9 10" id="KW-0472">Membrane</keyword>
<comment type="caution">
    <text evidence="12">The sequence shown here is derived from an EMBL/GenBank/DDBJ whole genome shotgun (WGS) entry which is preliminary data.</text>
</comment>
<dbReference type="RefSeq" id="WP_095029996.1">
    <property type="nucleotide sequence ID" value="NZ_NQKL01000012.1"/>
</dbReference>
<dbReference type="Gene3D" id="1.10.3720.10">
    <property type="entry name" value="MetI-like"/>
    <property type="match status" value="1"/>
</dbReference>
<name>A0A266LTR8_PSEFR</name>
<dbReference type="InterPro" id="IPR010065">
    <property type="entry name" value="AA_ABC_transptr_permease_3TM"/>
</dbReference>
<evidence type="ECO:0000256" key="5">
    <source>
        <dbReference type="ARBA" id="ARBA00022519"/>
    </source>
</evidence>
<accession>A0A266LTR8</accession>
<evidence type="ECO:0000313" key="12">
    <source>
        <dbReference type="EMBL" id="OZY40802.1"/>
    </source>
</evidence>
<dbReference type="CDD" id="cd06261">
    <property type="entry name" value="TM_PBP2"/>
    <property type="match status" value="1"/>
</dbReference>
<dbReference type="SUPFAM" id="SSF161098">
    <property type="entry name" value="MetI-like"/>
    <property type="match status" value="1"/>
</dbReference>